<dbReference type="GO" id="GO:0008499">
    <property type="term" value="F:N-acetyl-beta-D-glucosaminide beta-(1,3)-galactosyltransferase activity"/>
    <property type="evidence" value="ECO:0007669"/>
    <property type="project" value="UniProtKB-ARBA"/>
</dbReference>
<evidence type="ECO:0000256" key="1">
    <source>
        <dbReference type="ARBA" id="ARBA00004323"/>
    </source>
</evidence>
<evidence type="ECO:0000256" key="2">
    <source>
        <dbReference type="ARBA" id="ARBA00008661"/>
    </source>
</evidence>
<evidence type="ECO:0000256" key="13">
    <source>
        <dbReference type="SAM" id="MobiDB-lite"/>
    </source>
</evidence>
<evidence type="ECO:0000256" key="9">
    <source>
        <dbReference type="ARBA" id="ARBA00023136"/>
    </source>
</evidence>
<dbReference type="PANTHER" id="PTHR11214">
    <property type="entry name" value="BETA-1,3-N-ACETYLGLUCOSAMINYLTRANSFERASE"/>
    <property type="match status" value="1"/>
</dbReference>
<feature type="region of interest" description="Disordered" evidence="13">
    <location>
        <begin position="104"/>
        <end position="140"/>
    </location>
</feature>
<accession>A0A9D3RR62</accession>
<dbReference type="Pfam" id="PF01762">
    <property type="entry name" value="Galactosyl_T"/>
    <property type="match status" value="1"/>
</dbReference>
<feature type="compositionally biased region" description="Polar residues" evidence="13">
    <location>
        <begin position="110"/>
        <end position="120"/>
    </location>
</feature>
<keyword evidence="4" id="KW-0808">Transferase</keyword>
<evidence type="ECO:0000256" key="3">
    <source>
        <dbReference type="ARBA" id="ARBA00022676"/>
    </source>
</evidence>
<dbReference type="GO" id="GO:0030311">
    <property type="term" value="P:poly-N-acetyllactosamine biosynthetic process"/>
    <property type="evidence" value="ECO:0007669"/>
    <property type="project" value="TreeGrafter"/>
</dbReference>
<evidence type="ECO:0000256" key="12">
    <source>
        <dbReference type="RuleBase" id="RU363063"/>
    </source>
</evidence>
<evidence type="ECO:0000313" key="14">
    <source>
        <dbReference type="EMBL" id="KAG5840224.1"/>
    </source>
</evidence>
<dbReference type="EC" id="2.4.1.-" evidence="12"/>
<keyword evidence="15" id="KW-1185">Reference proteome</keyword>
<keyword evidence="10" id="KW-0325">Glycoprotein</keyword>
<sequence>MNGLDDVAYGTRDATPIAPGRCAQHKMDFFICGIPASPLCVCTPLTFTCRSDTFQTRWNSRAMKTPRCKIQNSVLGCCILLLTPILCFLFGWVDFGPFQAAERTGVRPAQSDSRNFQNGSFWARRSPAPSRTPAPVPECPRNGSLADIPRDLPAAHRLFLQHKHCRAFPRLLGPRACPPDLFLLLAVKSTAAQIDRRTALRNTWARAGTVEGKRVRLVFLLGRSQDGVRGYPLQRLLEQESRRFGDILQWDFADSFFNLTLKEVHFLRWFGRECRSARFVLKGDDDVFVHTGNLLEFLRDKSPSAPLFAGDIIHKARPIRRRQTKYFIPVEMFPKNEYPPYAGGGGYLMSRQTVIGLDLAAQDTDLFPIDDVFVGMCLEKMKVQLVFHDGFRTFGYRQQSTPFDPCIYRDLMLVHKLTPTEMWVMWSMVNDPNLICARKSLKL</sequence>
<gene>
    <name evidence="14" type="ORF">ANANG_G00186560</name>
</gene>
<proteinExistence type="inferred from homology"/>
<protein>
    <recommendedName>
        <fullName evidence="12">Hexosyltransferase</fullName>
        <ecNumber evidence="12">2.4.1.-</ecNumber>
    </recommendedName>
</protein>
<dbReference type="PANTHER" id="PTHR11214:SF368">
    <property type="entry name" value="N-ACETYLLACTOSAMINIDE BETA-1,3-N-ACETYLGLUCOSAMINYLTRANSFERASE 4"/>
    <property type="match status" value="1"/>
</dbReference>
<comment type="caution">
    <text evidence="14">The sequence shown here is derived from an EMBL/GenBank/DDBJ whole genome shotgun (WGS) entry which is preliminary data.</text>
</comment>
<comment type="subcellular location">
    <subcellularLocation>
        <location evidence="1 12">Golgi apparatus membrane</location>
        <topology evidence="1 12">Single-pass type II membrane protein</topology>
    </subcellularLocation>
</comment>
<reference evidence="14" key="1">
    <citation type="submission" date="2021-01" db="EMBL/GenBank/DDBJ databases">
        <title>A chromosome-scale assembly of European eel, Anguilla anguilla.</title>
        <authorList>
            <person name="Henkel C."/>
            <person name="Jong-Raadsen S.A."/>
            <person name="Dufour S."/>
            <person name="Weltzien F.-A."/>
            <person name="Palstra A.P."/>
            <person name="Pelster B."/>
            <person name="Spaink H.P."/>
            <person name="Van Den Thillart G.E."/>
            <person name="Jansen H."/>
            <person name="Zahm M."/>
            <person name="Klopp C."/>
            <person name="Cedric C."/>
            <person name="Louis A."/>
            <person name="Berthelot C."/>
            <person name="Parey E."/>
            <person name="Roest Crollius H."/>
            <person name="Montfort J."/>
            <person name="Robinson-Rechavi M."/>
            <person name="Bucao C."/>
            <person name="Bouchez O."/>
            <person name="Gislard M."/>
            <person name="Lluch J."/>
            <person name="Milhes M."/>
            <person name="Lampietro C."/>
            <person name="Lopez Roques C."/>
            <person name="Donnadieu C."/>
            <person name="Braasch I."/>
            <person name="Desvignes T."/>
            <person name="Postlethwait J."/>
            <person name="Bobe J."/>
            <person name="Guiguen Y."/>
            <person name="Dirks R."/>
        </authorList>
    </citation>
    <scope>NUCLEOTIDE SEQUENCE</scope>
    <source>
        <strain evidence="14">Tag_6206</strain>
        <tissue evidence="14">Liver</tissue>
    </source>
</reference>
<evidence type="ECO:0000256" key="5">
    <source>
        <dbReference type="ARBA" id="ARBA00022692"/>
    </source>
</evidence>
<keyword evidence="6 12" id="KW-0735">Signal-anchor</keyword>
<dbReference type="Gene3D" id="3.90.550.50">
    <property type="match status" value="1"/>
</dbReference>
<evidence type="ECO:0000256" key="11">
    <source>
        <dbReference type="ARBA" id="ARBA00043952"/>
    </source>
</evidence>
<comment type="similarity">
    <text evidence="2 12">Belongs to the glycosyltransferase 31 family.</text>
</comment>
<keyword evidence="5 12" id="KW-0812">Transmembrane</keyword>
<evidence type="ECO:0000256" key="6">
    <source>
        <dbReference type="ARBA" id="ARBA00022968"/>
    </source>
</evidence>
<comment type="pathway">
    <text evidence="11">Protein modification.</text>
</comment>
<keyword evidence="3 12" id="KW-0328">Glycosyltransferase</keyword>
<dbReference type="GO" id="GO:0016266">
    <property type="term" value="P:protein O-linked glycosylation via N-acetyl-galactosamine"/>
    <property type="evidence" value="ECO:0007669"/>
    <property type="project" value="UniProtKB-ARBA"/>
</dbReference>
<keyword evidence="8 12" id="KW-0333">Golgi apparatus</keyword>
<dbReference type="GO" id="GO:0000139">
    <property type="term" value="C:Golgi membrane"/>
    <property type="evidence" value="ECO:0007669"/>
    <property type="project" value="UniProtKB-SubCell"/>
</dbReference>
<dbReference type="FunFam" id="3.90.550.50:FF:000009">
    <property type="entry name" value="Hexosyltransferase"/>
    <property type="match status" value="1"/>
</dbReference>
<dbReference type="AlphaFoldDB" id="A0A9D3RR62"/>
<evidence type="ECO:0000256" key="4">
    <source>
        <dbReference type="ARBA" id="ARBA00022679"/>
    </source>
</evidence>
<evidence type="ECO:0000256" key="10">
    <source>
        <dbReference type="ARBA" id="ARBA00023180"/>
    </source>
</evidence>
<keyword evidence="9 12" id="KW-0472">Membrane</keyword>
<organism evidence="14 15">
    <name type="scientific">Anguilla anguilla</name>
    <name type="common">European freshwater eel</name>
    <name type="synonym">Muraena anguilla</name>
    <dbReference type="NCBI Taxonomy" id="7936"/>
    <lineage>
        <taxon>Eukaryota</taxon>
        <taxon>Metazoa</taxon>
        <taxon>Chordata</taxon>
        <taxon>Craniata</taxon>
        <taxon>Vertebrata</taxon>
        <taxon>Euteleostomi</taxon>
        <taxon>Actinopterygii</taxon>
        <taxon>Neopterygii</taxon>
        <taxon>Teleostei</taxon>
        <taxon>Anguilliformes</taxon>
        <taxon>Anguillidae</taxon>
        <taxon>Anguilla</taxon>
    </lineage>
</organism>
<dbReference type="GO" id="GO:0008532">
    <property type="term" value="F:N-acetyllactosaminide beta-1,3-N-acetylglucosaminyltransferase activity"/>
    <property type="evidence" value="ECO:0007669"/>
    <property type="project" value="TreeGrafter"/>
</dbReference>
<evidence type="ECO:0000256" key="7">
    <source>
        <dbReference type="ARBA" id="ARBA00022989"/>
    </source>
</evidence>
<keyword evidence="7 12" id="KW-1133">Transmembrane helix</keyword>
<dbReference type="Proteomes" id="UP001044222">
    <property type="component" value="Chromosome 10"/>
</dbReference>
<evidence type="ECO:0000256" key="8">
    <source>
        <dbReference type="ARBA" id="ARBA00023034"/>
    </source>
</evidence>
<name>A0A9D3RR62_ANGAN</name>
<evidence type="ECO:0000313" key="15">
    <source>
        <dbReference type="Proteomes" id="UP001044222"/>
    </source>
</evidence>
<feature type="transmembrane region" description="Helical" evidence="12">
    <location>
        <begin position="73"/>
        <end position="93"/>
    </location>
</feature>
<dbReference type="EMBL" id="JAFIRN010000010">
    <property type="protein sequence ID" value="KAG5840224.1"/>
    <property type="molecule type" value="Genomic_DNA"/>
</dbReference>
<dbReference type="InterPro" id="IPR002659">
    <property type="entry name" value="Glyco_trans_31"/>
</dbReference>